<dbReference type="VEuPathDB" id="FungiDB:GGTG_07990"/>
<evidence type="ECO:0000313" key="4">
    <source>
        <dbReference type="Proteomes" id="UP000006039"/>
    </source>
</evidence>
<keyword evidence="4" id="KW-1185">Reference proteome</keyword>
<name>J3P3A2_GAET3</name>
<dbReference type="EnsemblFungi" id="EJT74144">
    <property type="protein sequence ID" value="EJT74144"/>
    <property type="gene ID" value="GGTG_07990"/>
</dbReference>
<reference evidence="2" key="2">
    <citation type="submission" date="2010-07" db="EMBL/GenBank/DDBJ databases">
        <authorList>
            <consortium name="The Broad Institute Genome Sequencing Platform"/>
            <consortium name="Broad Institute Genome Sequencing Center for Infectious Disease"/>
            <person name="Ma L.-J."/>
            <person name="Dead R."/>
            <person name="Young S."/>
            <person name="Zeng Q."/>
            <person name="Koehrsen M."/>
            <person name="Alvarado L."/>
            <person name="Berlin A."/>
            <person name="Chapman S.B."/>
            <person name="Chen Z."/>
            <person name="Freedman E."/>
            <person name="Gellesch M."/>
            <person name="Goldberg J."/>
            <person name="Griggs A."/>
            <person name="Gujja S."/>
            <person name="Heilman E.R."/>
            <person name="Heiman D."/>
            <person name="Hepburn T."/>
            <person name="Howarth C."/>
            <person name="Jen D."/>
            <person name="Larson L."/>
            <person name="Mehta T."/>
            <person name="Neiman D."/>
            <person name="Pearson M."/>
            <person name="Roberts A."/>
            <person name="Saif S."/>
            <person name="Shea T."/>
            <person name="Shenoy N."/>
            <person name="Sisk P."/>
            <person name="Stolte C."/>
            <person name="Sykes S."/>
            <person name="Walk T."/>
            <person name="White J."/>
            <person name="Yandava C."/>
            <person name="Haas B."/>
            <person name="Nusbaum C."/>
            <person name="Birren B."/>
        </authorList>
    </citation>
    <scope>NUCLEOTIDE SEQUENCE</scope>
    <source>
        <strain evidence="2">R3-111a-1</strain>
    </source>
</reference>
<dbReference type="EMBL" id="GL385398">
    <property type="protein sequence ID" value="EJT74144.1"/>
    <property type="molecule type" value="Genomic_DNA"/>
</dbReference>
<gene>
    <name evidence="3" type="primary">20348448</name>
    <name evidence="2" type="ORF">GGTG_07990</name>
</gene>
<accession>J3P3A2</accession>
<protein>
    <submittedName>
        <fullName evidence="2 3">Uncharacterized protein</fullName>
    </submittedName>
</protein>
<keyword evidence="1" id="KW-0812">Transmembrane</keyword>
<feature type="transmembrane region" description="Helical" evidence="1">
    <location>
        <begin position="32"/>
        <end position="55"/>
    </location>
</feature>
<evidence type="ECO:0000256" key="1">
    <source>
        <dbReference type="SAM" id="Phobius"/>
    </source>
</evidence>
<dbReference type="Proteomes" id="UP000006039">
    <property type="component" value="Unassembled WGS sequence"/>
</dbReference>
<reference evidence="2" key="3">
    <citation type="submission" date="2010-09" db="EMBL/GenBank/DDBJ databases">
        <title>Annotation of Gaeumannomyces graminis var. tritici R3-111a-1.</title>
        <authorList>
            <consortium name="The Broad Institute Genome Sequencing Platform"/>
            <person name="Ma L.-J."/>
            <person name="Dead R."/>
            <person name="Young S.K."/>
            <person name="Zeng Q."/>
            <person name="Gargeya S."/>
            <person name="Fitzgerald M."/>
            <person name="Haas B."/>
            <person name="Abouelleil A."/>
            <person name="Alvarado L."/>
            <person name="Arachchi H.M."/>
            <person name="Berlin A."/>
            <person name="Brown A."/>
            <person name="Chapman S.B."/>
            <person name="Chen Z."/>
            <person name="Dunbar C."/>
            <person name="Freedman E."/>
            <person name="Gearin G."/>
            <person name="Gellesch M."/>
            <person name="Goldberg J."/>
            <person name="Griggs A."/>
            <person name="Gujja S."/>
            <person name="Heiman D."/>
            <person name="Howarth C."/>
            <person name="Larson L."/>
            <person name="Lui A."/>
            <person name="MacDonald P.J.P."/>
            <person name="Mehta T."/>
            <person name="Montmayeur A."/>
            <person name="Murphy C."/>
            <person name="Neiman D."/>
            <person name="Pearson M."/>
            <person name="Priest M."/>
            <person name="Roberts A."/>
            <person name="Saif S."/>
            <person name="Shea T."/>
            <person name="Shenoy N."/>
            <person name="Sisk P."/>
            <person name="Stolte C."/>
            <person name="Sykes S."/>
            <person name="Yandava C."/>
            <person name="Wortman J."/>
            <person name="Nusbaum C."/>
            <person name="Birren B."/>
        </authorList>
    </citation>
    <scope>NUCLEOTIDE SEQUENCE</scope>
    <source>
        <strain evidence="2">R3-111a-1</strain>
    </source>
</reference>
<evidence type="ECO:0000313" key="2">
    <source>
        <dbReference type="EMBL" id="EJT74144.1"/>
    </source>
</evidence>
<dbReference type="GeneID" id="20348448"/>
<reference evidence="3" key="4">
    <citation type="journal article" date="2015" name="G3 (Bethesda)">
        <title>Genome sequences of three phytopathogenic species of the Magnaporthaceae family of fungi.</title>
        <authorList>
            <person name="Okagaki L.H."/>
            <person name="Nunes C.C."/>
            <person name="Sailsbery J."/>
            <person name="Clay B."/>
            <person name="Brown D."/>
            <person name="John T."/>
            <person name="Oh Y."/>
            <person name="Young N."/>
            <person name="Fitzgerald M."/>
            <person name="Haas B.J."/>
            <person name="Zeng Q."/>
            <person name="Young S."/>
            <person name="Adiconis X."/>
            <person name="Fan L."/>
            <person name="Levin J.Z."/>
            <person name="Mitchell T.K."/>
            <person name="Okubara P.A."/>
            <person name="Farman M.L."/>
            <person name="Kohn L.M."/>
            <person name="Birren B."/>
            <person name="Ma L.-J."/>
            <person name="Dean R.A."/>
        </authorList>
    </citation>
    <scope>NUCLEOTIDE SEQUENCE</scope>
    <source>
        <strain evidence="3">R3-111a-1</strain>
    </source>
</reference>
<reference evidence="3" key="5">
    <citation type="submission" date="2018-04" db="UniProtKB">
        <authorList>
            <consortium name="EnsemblFungi"/>
        </authorList>
    </citation>
    <scope>IDENTIFICATION</scope>
    <source>
        <strain evidence="3">R3-111a-1</strain>
    </source>
</reference>
<reference evidence="4" key="1">
    <citation type="submission" date="2010-07" db="EMBL/GenBank/DDBJ databases">
        <title>The genome sequence of Gaeumannomyces graminis var. tritici strain R3-111a-1.</title>
        <authorList>
            <consortium name="The Broad Institute Genome Sequencing Platform"/>
            <person name="Ma L.-J."/>
            <person name="Dead R."/>
            <person name="Young S."/>
            <person name="Zeng Q."/>
            <person name="Koehrsen M."/>
            <person name="Alvarado L."/>
            <person name="Berlin A."/>
            <person name="Chapman S.B."/>
            <person name="Chen Z."/>
            <person name="Freedman E."/>
            <person name="Gellesch M."/>
            <person name="Goldberg J."/>
            <person name="Griggs A."/>
            <person name="Gujja S."/>
            <person name="Heilman E.R."/>
            <person name="Heiman D."/>
            <person name="Hepburn T."/>
            <person name="Howarth C."/>
            <person name="Jen D."/>
            <person name="Larson L."/>
            <person name="Mehta T."/>
            <person name="Neiman D."/>
            <person name="Pearson M."/>
            <person name="Roberts A."/>
            <person name="Saif S."/>
            <person name="Shea T."/>
            <person name="Shenoy N."/>
            <person name="Sisk P."/>
            <person name="Stolte C."/>
            <person name="Sykes S."/>
            <person name="Walk T."/>
            <person name="White J."/>
            <person name="Yandava C."/>
            <person name="Haas B."/>
            <person name="Nusbaum C."/>
            <person name="Birren B."/>
        </authorList>
    </citation>
    <scope>NUCLEOTIDE SEQUENCE [LARGE SCALE GENOMIC DNA]</scope>
    <source>
        <strain evidence="4">R3-111a-1</strain>
    </source>
</reference>
<dbReference type="RefSeq" id="XP_009224088.1">
    <property type="nucleotide sequence ID" value="XM_009225824.1"/>
</dbReference>
<keyword evidence="1" id="KW-0472">Membrane</keyword>
<sequence length="128" mass="13909">MEWTAAWDPDYGRDHNEAQPLGALMIARGMLAILWLEAGPAVSICVLGALGGTLVGKYDSGRGDRYGVANRLQRKGNRVGEQGEWWSASSGTARAGQREYEYGTSCCRAWWPDSRTAGQPSGQSTEKD</sequence>
<dbReference type="AlphaFoldDB" id="J3P3A2"/>
<proteinExistence type="predicted"/>
<dbReference type="HOGENOM" id="CLU_1959729_0_0_1"/>
<organism evidence="2">
    <name type="scientific">Gaeumannomyces tritici (strain R3-111a-1)</name>
    <name type="common">Wheat and barley take-all root rot fungus</name>
    <name type="synonym">Gaeumannomyces graminis var. tritici</name>
    <dbReference type="NCBI Taxonomy" id="644352"/>
    <lineage>
        <taxon>Eukaryota</taxon>
        <taxon>Fungi</taxon>
        <taxon>Dikarya</taxon>
        <taxon>Ascomycota</taxon>
        <taxon>Pezizomycotina</taxon>
        <taxon>Sordariomycetes</taxon>
        <taxon>Sordariomycetidae</taxon>
        <taxon>Magnaporthales</taxon>
        <taxon>Magnaporthaceae</taxon>
        <taxon>Gaeumannomyces</taxon>
    </lineage>
</organism>
<evidence type="ECO:0000313" key="3">
    <source>
        <dbReference type="EnsemblFungi" id="EJT74144"/>
    </source>
</evidence>
<keyword evidence="1" id="KW-1133">Transmembrane helix</keyword>